<keyword evidence="2" id="KW-1185">Reference proteome</keyword>
<dbReference type="AlphaFoldDB" id="A0A0D0DX83"/>
<dbReference type="EMBL" id="KN825093">
    <property type="protein sequence ID" value="KIK94646.1"/>
    <property type="molecule type" value="Genomic_DNA"/>
</dbReference>
<proteinExistence type="predicted"/>
<evidence type="ECO:0000313" key="1">
    <source>
        <dbReference type="EMBL" id="KIK94646.1"/>
    </source>
</evidence>
<sequence length="62" mass="6751">MECHSACTCTYLLSGDEGHSTILTPPDCTQTEPKTTRVFLRSRPSSTGIPGCHLQLICKVVE</sequence>
<protein>
    <submittedName>
        <fullName evidence="1">Uncharacterized protein</fullName>
    </submittedName>
</protein>
<reference evidence="2" key="2">
    <citation type="submission" date="2015-01" db="EMBL/GenBank/DDBJ databases">
        <title>Evolutionary Origins and Diversification of the Mycorrhizal Mutualists.</title>
        <authorList>
            <consortium name="DOE Joint Genome Institute"/>
            <consortium name="Mycorrhizal Genomics Consortium"/>
            <person name="Kohler A."/>
            <person name="Kuo A."/>
            <person name="Nagy L.G."/>
            <person name="Floudas D."/>
            <person name="Copeland A."/>
            <person name="Barry K.W."/>
            <person name="Cichocki N."/>
            <person name="Veneault-Fourrey C."/>
            <person name="LaButti K."/>
            <person name="Lindquist E.A."/>
            <person name="Lipzen A."/>
            <person name="Lundell T."/>
            <person name="Morin E."/>
            <person name="Murat C."/>
            <person name="Riley R."/>
            <person name="Ohm R."/>
            <person name="Sun H."/>
            <person name="Tunlid A."/>
            <person name="Henrissat B."/>
            <person name="Grigoriev I.V."/>
            <person name="Hibbett D.S."/>
            <person name="Martin F."/>
        </authorList>
    </citation>
    <scope>NUCLEOTIDE SEQUENCE [LARGE SCALE GENOMIC DNA]</scope>
    <source>
        <strain evidence="2">Ve08.2h10</strain>
    </source>
</reference>
<reference evidence="1 2" key="1">
    <citation type="submission" date="2014-04" db="EMBL/GenBank/DDBJ databases">
        <authorList>
            <consortium name="DOE Joint Genome Institute"/>
            <person name="Kuo A."/>
            <person name="Kohler A."/>
            <person name="Jargeat P."/>
            <person name="Nagy L.G."/>
            <person name="Floudas D."/>
            <person name="Copeland A."/>
            <person name="Barry K.W."/>
            <person name="Cichocki N."/>
            <person name="Veneault-Fourrey C."/>
            <person name="LaButti K."/>
            <person name="Lindquist E.A."/>
            <person name="Lipzen A."/>
            <person name="Lundell T."/>
            <person name="Morin E."/>
            <person name="Murat C."/>
            <person name="Sun H."/>
            <person name="Tunlid A."/>
            <person name="Henrissat B."/>
            <person name="Grigoriev I.V."/>
            <person name="Hibbett D.S."/>
            <person name="Martin F."/>
            <person name="Nordberg H.P."/>
            <person name="Cantor M.N."/>
            <person name="Hua S.X."/>
        </authorList>
    </citation>
    <scope>NUCLEOTIDE SEQUENCE [LARGE SCALE GENOMIC DNA]</scope>
    <source>
        <strain evidence="1 2">Ve08.2h10</strain>
    </source>
</reference>
<accession>A0A0D0DX83</accession>
<dbReference type="Proteomes" id="UP000054538">
    <property type="component" value="Unassembled WGS sequence"/>
</dbReference>
<evidence type="ECO:0000313" key="2">
    <source>
        <dbReference type="Proteomes" id="UP000054538"/>
    </source>
</evidence>
<organism evidence="1 2">
    <name type="scientific">Paxillus rubicundulus Ve08.2h10</name>
    <dbReference type="NCBI Taxonomy" id="930991"/>
    <lineage>
        <taxon>Eukaryota</taxon>
        <taxon>Fungi</taxon>
        <taxon>Dikarya</taxon>
        <taxon>Basidiomycota</taxon>
        <taxon>Agaricomycotina</taxon>
        <taxon>Agaricomycetes</taxon>
        <taxon>Agaricomycetidae</taxon>
        <taxon>Boletales</taxon>
        <taxon>Paxilineae</taxon>
        <taxon>Paxillaceae</taxon>
        <taxon>Paxillus</taxon>
    </lineage>
</organism>
<name>A0A0D0DX83_9AGAM</name>
<dbReference type="InParanoid" id="A0A0D0DX83"/>
<dbReference type="HOGENOM" id="CLU_2904844_0_0_1"/>
<gene>
    <name evidence="1" type="ORF">PAXRUDRAFT_827786</name>
</gene>